<dbReference type="Proteomes" id="UP001191019">
    <property type="component" value="Unassembled WGS sequence"/>
</dbReference>
<dbReference type="InterPro" id="IPR015424">
    <property type="entry name" value="PyrdxlP-dep_Trfase"/>
</dbReference>
<keyword evidence="1" id="KW-0663">Pyridoxal phosphate</keyword>
<dbReference type="Gene3D" id="3.40.640.10">
    <property type="entry name" value="Type I PLP-dependent aspartate aminotransferase-like (Major domain)"/>
    <property type="match status" value="1"/>
</dbReference>
<reference evidence="2 3" key="1">
    <citation type="journal article" date="2018" name="bioRxiv">
        <title>Evidence of independent acquisition and adaption of ultra-small bacteria to human hosts across the highly diverse yet reduced genomes of the phylum Saccharibacteria.</title>
        <authorList>
            <person name="McLean J.S."/>
            <person name="Bor B."/>
            <person name="To T.T."/>
            <person name="Liu Q."/>
            <person name="Kearns K.A."/>
            <person name="Solden L.M."/>
            <person name="Wrighton K.C."/>
            <person name="He X."/>
            <person name="Shi W."/>
        </authorList>
    </citation>
    <scope>NUCLEOTIDE SEQUENCE [LARGE SCALE GENOMIC DNA]</scope>
    <source>
        <strain evidence="2 3">TM7_G3_2_Rum_HOT_351B</strain>
    </source>
</reference>
<proteinExistence type="inferred from homology"/>
<dbReference type="Pfam" id="PF01041">
    <property type="entry name" value="DegT_DnrJ_EryC1"/>
    <property type="match status" value="1"/>
</dbReference>
<dbReference type="EC" id="2.6.1.102" evidence="2"/>
<dbReference type="RefSeq" id="WP_129735436.1">
    <property type="nucleotide sequence ID" value="NZ_PRLM01000006.1"/>
</dbReference>
<accession>A0ABY0FLL7</accession>
<keyword evidence="3" id="KW-1185">Reference proteome</keyword>
<gene>
    <name evidence="2" type="primary">per</name>
    <name evidence="2" type="ORF">G3RUM_00712</name>
</gene>
<evidence type="ECO:0000313" key="2">
    <source>
        <dbReference type="EMBL" id="RYC74555.1"/>
    </source>
</evidence>
<organism evidence="2 3">
    <name type="scientific">Candidatus Nanosyncoccus alces</name>
    <dbReference type="NCBI Taxonomy" id="2171997"/>
    <lineage>
        <taxon>Bacteria</taxon>
        <taxon>Candidatus Saccharimonadota</taxon>
        <taxon>Candidatus Nanosyncoccalia</taxon>
        <taxon>Candidatus Nanosyncoccales</taxon>
        <taxon>Candidatus Nanosyncoccaceae</taxon>
        <taxon>Candidatus Nanosyncoccus</taxon>
    </lineage>
</organism>
<dbReference type="PANTHER" id="PTHR30244">
    <property type="entry name" value="TRANSAMINASE"/>
    <property type="match status" value="1"/>
</dbReference>
<keyword evidence="2" id="KW-0032">Aminotransferase</keyword>
<dbReference type="SUPFAM" id="SSF53383">
    <property type="entry name" value="PLP-dependent transferases"/>
    <property type="match status" value="1"/>
</dbReference>
<dbReference type="EMBL" id="PRLM01000006">
    <property type="protein sequence ID" value="RYC74555.1"/>
    <property type="molecule type" value="Genomic_DNA"/>
</dbReference>
<dbReference type="PIRSF" id="PIRSF000390">
    <property type="entry name" value="PLP_StrS"/>
    <property type="match status" value="1"/>
</dbReference>
<comment type="caution">
    <text evidence="2">The sequence shown here is derived from an EMBL/GenBank/DDBJ whole genome shotgun (WGS) entry which is preliminary data.</text>
</comment>
<dbReference type="GO" id="GO:0102933">
    <property type="term" value="F:GDP-4-dehydro-6-deoxy-D-mannose-4-aminotransferase activity"/>
    <property type="evidence" value="ECO:0007669"/>
    <property type="project" value="UniProtKB-EC"/>
</dbReference>
<dbReference type="PANTHER" id="PTHR30244:SF34">
    <property type="entry name" value="DTDP-4-AMINO-4,6-DIDEOXYGALACTOSE TRANSAMINASE"/>
    <property type="match status" value="1"/>
</dbReference>
<dbReference type="InterPro" id="IPR015422">
    <property type="entry name" value="PyrdxlP-dep_Trfase_small"/>
</dbReference>
<keyword evidence="2" id="KW-0808">Transferase</keyword>
<dbReference type="InterPro" id="IPR000653">
    <property type="entry name" value="DegT/StrS_aminotransferase"/>
</dbReference>
<name>A0ABY0FLL7_9BACT</name>
<reference evidence="2 3" key="2">
    <citation type="journal article" date="2020" name="Cell Rep.">
        <title>Acquisition and Adaptation of Ultra-small Parasitic Reduced Genome Bacteria to Mammalian Hosts.</title>
        <authorList>
            <person name="McLean J.S."/>
            <person name="Bor B."/>
            <person name="Kerns K.A."/>
            <person name="Liu Q."/>
            <person name="To T.T."/>
            <person name="Solden L."/>
            <person name="Hendrickson E.L."/>
            <person name="Wrighton K."/>
            <person name="Shi W."/>
            <person name="He X."/>
        </authorList>
    </citation>
    <scope>NUCLEOTIDE SEQUENCE [LARGE SCALE GENOMIC DNA]</scope>
    <source>
        <strain evidence="2 3">TM7_G3_2_Rum_HOT_351B</strain>
    </source>
</reference>
<protein>
    <submittedName>
        <fullName evidence="2">GDP-perosamine synthase</fullName>
        <ecNumber evidence="2">2.6.1.102</ecNumber>
    </submittedName>
</protein>
<dbReference type="Gene3D" id="3.90.1150.10">
    <property type="entry name" value="Aspartate Aminotransferase, domain 1"/>
    <property type="match status" value="1"/>
</dbReference>
<evidence type="ECO:0000256" key="1">
    <source>
        <dbReference type="RuleBase" id="RU004508"/>
    </source>
</evidence>
<sequence>MRKHYFLGLAANYSRKRCLAHTFAIGRKKDRGALQRFLTQKYGGETILTKNGRSALALALKAYFDPGDAVIVNGFTCYAVYEAVKAAGLTPVWADISQEDLNFNTKTLEKVANEDVKGVIVQNSLGNPVDIVAVEKFAKKYNLVIIEDLAHCAGIKYAGGREVGTVGSAAVLSFGKDKAIDTISGGAVILRHPHKNKVEAPSKLPRISDNLRARFYPLLGAISRGLSYVHLSGIWMRCLVKIHWVEKSADNKLDLERKIAKFEAKLALRQLQNLKESSKHPLREFRLVRNREELLKKLAAAGYYFGGFWYERPVSPERYYKKVHFPEDKCPVAVEVAKKIINLPTCYSKKDLALACEIIAEYVEETK</sequence>
<dbReference type="InterPro" id="IPR015421">
    <property type="entry name" value="PyrdxlP-dep_Trfase_major"/>
</dbReference>
<evidence type="ECO:0000313" key="3">
    <source>
        <dbReference type="Proteomes" id="UP001191019"/>
    </source>
</evidence>
<comment type="similarity">
    <text evidence="1">Belongs to the DegT/DnrJ/EryC1 family.</text>
</comment>